<dbReference type="RefSeq" id="WP_021789822.1">
    <property type="nucleotide sequence ID" value="NZ_LT671858.1"/>
</dbReference>
<dbReference type="OrthoDB" id="55515at2157"/>
<organism evidence="1 4">
    <name type="scientific">Cuniculiplasma divulgatum</name>
    <dbReference type="NCBI Taxonomy" id="1673428"/>
    <lineage>
        <taxon>Archaea</taxon>
        <taxon>Methanobacteriati</taxon>
        <taxon>Thermoplasmatota</taxon>
        <taxon>Thermoplasmata</taxon>
        <taxon>Thermoplasmatales</taxon>
        <taxon>Cuniculiplasmataceae</taxon>
        <taxon>Cuniculiplasma</taxon>
    </lineage>
</organism>
<reference evidence="3" key="2">
    <citation type="submission" date="2016-06" db="EMBL/GenBank/DDBJ databases">
        <authorList>
            <person name="Toshchakov V.S."/>
        </authorList>
    </citation>
    <scope>NUCLEOTIDE SEQUENCE [LARGE SCALE GENOMIC DNA]</scope>
    <source>
        <strain>PM4 (JCM 30641</strain>
        <strain evidence="3">\VKM B-2940)</strain>
    </source>
</reference>
<dbReference type="STRING" id="1673428.CPM_0629"/>
<dbReference type="EMBL" id="LT671858">
    <property type="protein sequence ID" value="SIM50534.1"/>
    <property type="molecule type" value="Genomic_DNA"/>
</dbReference>
<reference evidence="1 4" key="1">
    <citation type="submission" date="2016-04" db="EMBL/GenBank/DDBJ databases">
        <authorList>
            <person name="Evans L.H."/>
            <person name="Alamgir A."/>
            <person name="Owens N."/>
            <person name="Weber N.D."/>
            <person name="Virtaneva K."/>
            <person name="Barbian K."/>
            <person name="Babar A."/>
            <person name="Rosenke K."/>
        </authorList>
    </citation>
    <scope>NUCLEOTIDE SEQUENCE [LARGE SCALE GENOMIC DNA]</scope>
    <source>
        <strain evidence="1">S5</strain>
        <strain evidence="4">S5(T) (JCM 30642 \VKM B-2941)</strain>
    </source>
</reference>
<keyword evidence="3" id="KW-1185">Reference proteome</keyword>
<dbReference type="GeneID" id="41587933"/>
<dbReference type="Proteomes" id="UP000187822">
    <property type="component" value="Chromosome I"/>
</dbReference>
<evidence type="ECO:0000313" key="2">
    <source>
        <dbReference type="EMBL" id="SJK84499.1"/>
    </source>
</evidence>
<evidence type="ECO:0000313" key="1">
    <source>
        <dbReference type="EMBL" id="SIM50534.1"/>
    </source>
</evidence>
<dbReference type="AlphaFoldDB" id="A0A1N5TQB3"/>
<dbReference type="KEGG" id="cdiv:CPM_0629"/>
<gene>
    <name evidence="2" type="ORF">CPM_0629</name>
    <name evidence="1" type="ORF">CSP5_0651</name>
</gene>
<sequence>MVFQGGLPDNGEIINFEIEEEPKWVKVKLEDGSVIQIKMEIVAIMKGGNDPNTGLPIYMVQATNIIRMNQVPKELIKKNPAKEKGADGTLYR</sequence>
<name>A0A1N5TQB3_9ARCH</name>
<protein>
    <submittedName>
        <fullName evidence="1">Uncharacterized protein</fullName>
    </submittedName>
</protein>
<dbReference type="Proteomes" id="UP000195607">
    <property type="component" value="Chromosome I"/>
</dbReference>
<dbReference type="EMBL" id="LT719092">
    <property type="protein sequence ID" value="SJK84499.1"/>
    <property type="molecule type" value="Genomic_DNA"/>
</dbReference>
<reference evidence="2" key="3">
    <citation type="submission" date="2016-06" db="EMBL/GenBank/DDBJ databases">
        <authorList>
            <person name="Olsen C.W."/>
            <person name="Carey S."/>
            <person name="Hinshaw L."/>
            <person name="Karasin A.I."/>
        </authorList>
    </citation>
    <scope>NUCLEOTIDE SEQUENCE [LARGE SCALE GENOMIC DNA]</scope>
    <source>
        <strain evidence="2">PM4</strain>
    </source>
</reference>
<evidence type="ECO:0000313" key="4">
    <source>
        <dbReference type="Proteomes" id="UP000195607"/>
    </source>
</evidence>
<accession>A0A1N5TQB3</accession>
<proteinExistence type="predicted"/>
<evidence type="ECO:0000313" key="3">
    <source>
        <dbReference type="Proteomes" id="UP000187822"/>
    </source>
</evidence>